<feature type="region of interest" description="Disordered" evidence="1">
    <location>
        <begin position="67"/>
        <end position="110"/>
    </location>
</feature>
<evidence type="ECO:0000313" key="3">
    <source>
        <dbReference type="EMBL" id="CAL1410155.1"/>
    </source>
</evidence>
<feature type="compositionally biased region" description="Basic residues" evidence="1">
    <location>
        <begin position="86"/>
        <end position="96"/>
    </location>
</feature>
<name>A0AAV2GL99_9ROSI</name>
<organism evidence="3 4">
    <name type="scientific">Linum trigynum</name>
    <dbReference type="NCBI Taxonomy" id="586398"/>
    <lineage>
        <taxon>Eukaryota</taxon>
        <taxon>Viridiplantae</taxon>
        <taxon>Streptophyta</taxon>
        <taxon>Embryophyta</taxon>
        <taxon>Tracheophyta</taxon>
        <taxon>Spermatophyta</taxon>
        <taxon>Magnoliopsida</taxon>
        <taxon>eudicotyledons</taxon>
        <taxon>Gunneridae</taxon>
        <taxon>Pentapetalae</taxon>
        <taxon>rosids</taxon>
        <taxon>fabids</taxon>
        <taxon>Malpighiales</taxon>
        <taxon>Linaceae</taxon>
        <taxon>Linum</taxon>
    </lineage>
</organism>
<proteinExistence type="predicted"/>
<dbReference type="EMBL" id="OZ034822">
    <property type="protein sequence ID" value="CAL1410155.1"/>
    <property type="molecule type" value="Genomic_DNA"/>
</dbReference>
<reference evidence="3 4" key="1">
    <citation type="submission" date="2024-04" db="EMBL/GenBank/DDBJ databases">
        <authorList>
            <person name="Fracassetti M."/>
        </authorList>
    </citation>
    <scope>NUCLEOTIDE SEQUENCE [LARGE SCALE GENOMIC DNA]</scope>
</reference>
<sequence length="110" mass="11296">MAHPRLIKQLSIVMIPLLVMILTASAARLGKTAVEAGGGCEKVTCPAGQICVVQCLDSCQPVCKCNETGGDQGEKGACIRGEKGRGKGRKAGKGKCKGQGNQSGDDEGTH</sequence>
<evidence type="ECO:0000313" key="4">
    <source>
        <dbReference type="Proteomes" id="UP001497516"/>
    </source>
</evidence>
<keyword evidence="4" id="KW-1185">Reference proteome</keyword>
<feature type="signal peptide" evidence="2">
    <location>
        <begin position="1"/>
        <end position="26"/>
    </location>
</feature>
<feature type="chain" id="PRO_5043573083" evidence="2">
    <location>
        <begin position="27"/>
        <end position="110"/>
    </location>
</feature>
<evidence type="ECO:0000256" key="2">
    <source>
        <dbReference type="SAM" id="SignalP"/>
    </source>
</evidence>
<accession>A0AAV2GL99</accession>
<protein>
    <submittedName>
        <fullName evidence="3">Uncharacterized protein</fullName>
    </submittedName>
</protein>
<evidence type="ECO:0000256" key="1">
    <source>
        <dbReference type="SAM" id="MobiDB-lite"/>
    </source>
</evidence>
<dbReference type="Proteomes" id="UP001497516">
    <property type="component" value="Chromosome 9"/>
</dbReference>
<dbReference type="AlphaFoldDB" id="A0AAV2GL99"/>
<keyword evidence="2" id="KW-0732">Signal</keyword>
<gene>
    <name evidence="3" type="ORF">LTRI10_LOCUS49599</name>
</gene>